<dbReference type="HAMAP" id="MF_00148">
    <property type="entry name" value="UDG"/>
    <property type="match status" value="1"/>
</dbReference>
<gene>
    <name evidence="9" type="primary">ung</name>
    <name evidence="13" type="ordered locus">TKWG_14755</name>
</gene>
<dbReference type="PANTHER" id="PTHR11264:SF0">
    <property type="entry name" value="URACIL-DNA GLYCOSYLASE"/>
    <property type="match status" value="1"/>
</dbReference>
<dbReference type="SUPFAM" id="SSF52141">
    <property type="entry name" value="Uracil-DNA glycosylase-like"/>
    <property type="match status" value="1"/>
</dbReference>
<comment type="subcellular location">
    <subcellularLocation>
        <location evidence="9">Cytoplasm</location>
    </subcellularLocation>
</comment>
<evidence type="ECO:0000256" key="2">
    <source>
        <dbReference type="ARBA" id="ARBA00002631"/>
    </source>
</evidence>
<dbReference type="AlphaFoldDB" id="I3UDB1"/>
<reference evidence="13 14" key="1">
    <citation type="journal article" date="2011" name="J. Bacteriol.">
        <title>Whole-genome shotgun sequencing of the sulfur-oxidizing chemoautotroph Tetrathiobacter kashmirensis.</title>
        <authorList>
            <person name="Ghosh W."/>
            <person name="George A."/>
            <person name="Agarwal A."/>
            <person name="Raj P."/>
            <person name="Alam M."/>
            <person name="Pyne P."/>
            <person name="Das Gupta S.K."/>
        </authorList>
    </citation>
    <scope>NUCLEOTIDE SEQUENCE [LARGE SCALE GENOMIC DNA]</scope>
    <source>
        <strain evidence="13 14">WT001</strain>
    </source>
</reference>
<dbReference type="NCBIfam" id="NF003592">
    <property type="entry name" value="PRK05254.1-5"/>
    <property type="match status" value="1"/>
</dbReference>
<dbReference type="Pfam" id="PF03167">
    <property type="entry name" value="UDG"/>
    <property type="match status" value="1"/>
</dbReference>
<evidence type="ECO:0000256" key="1">
    <source>
        <dbReference type="ARBA" id="ARBA00001400"/>
    </source>
</evidence>
<dbReference type="KEGG" id="aka:TKWG_14755"/>
<dbReference type="InterPro" id="IPR018085">
    <property type="entry name" value="Ura-DNA_Glyclase_AS"/>
</dbReference>
<evidence type="ECO:0000259" key="12">
    <source>
        <dbReference type="SMART" id="SM00986"/>
    </source>
</evidence>
<dbReference type="STRING" id="1036672.TKWG_14755"/>
<evidence type="ECO:0000256" key="9">
    <source>
        <dbReference type="HAMAP-Rule" id="MF_00148"/>
    </source>
</evidence>
<dbReference type="NCBIfam" id="NF003588">
    <property type="entry name" value="PRK05254.1-1"/>
    <property type="match status" value="1"/>
</dbReference>
<dbReference type="GO" id="GO:0005737">
    <property type="term" value="C:cytoplasm"/>
    <property type="evidence" value="ECO:0007669"/>
    <property type="project" value="UniProtKB-SubCell"/>
</dbReference>
<reference evidence="14" key="2">
    <citation type="journal article" date="2013" name="PLoS ONE">
        <title>Genome implosion elicits host-confinement in Alcaligenaceae: evidence from the comparative genomics of Tetrathiobacter kashmirensis, a pathogen in the making.</title>
        <authorList>
            <person name="Ghosh W."/>
            <person name="Alam M."/>
            <person name="Roy C."/>
            <person name="Pyne P."/>
            <person name="George A."/>
            <person name="Chakraborty R."/>
            <person name="Majumder S."/>
            <person name="Agarwal A."/>
            <person name="Chakraborty S."/>
            <person name="Majumdar S."/>
            <person name="Gupta S.K."/>
        </authorList>
    </citation>
    <scope>NUCLEOTIDE SEQUENCE [LARGE SCALE GENOMIC DNA]</scope>
    <source>
        <strain evidence="14">WT001</strain>
    </source>
</reference>
<dbReference type="GO" id="GO:0097510">
    <property type="term" value="P:base-excision repair, AP site formation via deaminated base removal"/>
    <property type="evidence" value="ECO:0007669"/>
    <property type="project" value="TreeGrafter"/>
</dbReference>
<evidence type="ECO:0000256" key="10">
    <source>
        <dbReference type="PROSITE-ProRule" id="PRU10072"/>
    </source>
</evidence>
<proteinExistence type="inferred from homology"/>
<dbReference type="EC" id="3.2.2.27" evidence="4 9"/>
<evidence type="ECO:0000256" key="5">
    <source>
        <dbReference type="ARBA" id="ARBA00018429"/>
    </source>
</evidence>
<feature type="domain" description="Uracil-DNA glycosylase-like" evidence="12">
    <location>
        <begin position="87"/>
        <end position="248"/>
    </location>
</feature>
<dbReference type="GO" id="GO:0004844">
    <property type="term" value="F:uracil DNA N-glycosylase activity"/>
    <property type="evidence" value="ECO:0007669"/>
    <property type="project" value="UniProtKB-UniRule"/>
</dbReference>
<dbReference type="EMBL" id="CP003555">
    <property type="protein sequence ID" value="AFK62999.1"/>
    <property type="molecule type" value="Genomic_DNA"/>
</dbReference>
<keyword evidence="7 9" id="KW-0378">Hydrolase</keyword>
<comment type="similarity">
    <text evidence="3 9 11">Belongs to the uracil-DNA glycosylase (UDG) superfamily. UNG family.</text>
</comment>
<name>I3UDB1_ADVKW</name>
<dbReference type="InterPro" id="IPR005122">
    <property type="entry name" value="Uracil-DNA_glycosylase-like"/>
</dbReference>
<organism evidence="13 14">
    <name type="scientific">Advenella kashmirensis (strain DSM 17095 / LMG 22695 / WT001)</name>
    <name type="common">Tetrathiobacter kashmirensis</name>
    <dbReference type="NCBI Taxonomy" id="1036672"/>
    <lineage>
        <taxon>Bacteria</taxon>
        <taxon>Pseudomonadati</taxon>
        <taxon>Pseudomonadota</taxon>
        <taxon>Betaproteobacteria</taxon>
        <taxon>Burkholderiales</taxon>
        <taxon>Alcaligenaceae</taxon>
    </lineage>
</organism>
<dbReference type="NCBIfam" id="NF003591">
    <property type="entry name" value="PRK05254.1-4"/>
    <property type="match status" value="1"/>
</dbReference>
<dbReference type="SMART" id="SM00987">
    <property type="entry name" value="UreE_C"/>
    <property type="match status" value="1"/>
</dbReference>
<comment type="catalytic activity">
    <reaction evidence="1 9 11">
        <text>Hydrolyzes single-stranded DNA or mismatched double-stranded DNA and polynucleotides, releasing free uracil.</text>
        <dbReference type="EC" id="3.2.2.27"/>
    </reaction>
</comment>
<evidence type="ECO:0000256" key="8">
    <source>
        <dbReference type="ARBA" id="ARBA00023204"/>
    </source>
</evidence>
<protein>
    <recommendedName>
        <fullName evidence="5 9">Uracil-DNA glycosylase</fullName>
        <shortName evidence="9">UDG</shortName>
        <ecNumber evidence="4 9">3.2.2.27</ecNumber>
    </recommendedName>
</protein>
<evidence type="ECO:0000313" key="14">
    <source>
        <dbReference type="Proteomes" id="UP000005267"/>
    </source>
</evidence>
<dbReference type="PANTHER" id="PTHR11264">
    <property type="entry name" value="URACIL-DNA GLYCOSYLASE"/>
    <property type="match status" value="1"/>
</dbReference>
<accession>I3UDB1</accession>
<evidence type="ECO:0000256" key="3">
    <source>
        <dbReference type="ARBA" id="ARBA00008184"/>
    </source>
</evidence>
<keyword evidence="14" id="KW-1185">Reference proteome</keyword>
<keyword evidence="8 9" id="KW-0234">DNA repair</keyword>
<keyword evidence="9" id="KW-0963">Cytoplasm</keyword>
<comment type="function">
    <text evidence="2 9 11">Excises uracil residues from the DNA which can arise as a result of misincorporation of dUMP residues by DNA polymerase or due to deamination of cytosine.</text>
</comment>
<feature type="active site" description="Proton acceptor" evidence="9 10">
    <location>
        <position position="102"/>
    </location>
</feature>
<evidence type="ECO:0000256" key="11">
    <source>
        <dbReference type="RuleBase" id="RU003780"/>
    </source>
</evidence>
<evidence type="ECO:0000256" key="4">
    <source>
        <dbReference type="ARBA" id="ARBA00012030"/>
    </source>
</evidence>
<sequence>MAPAVRDDPCSVPGRHHNSWYNSVFHQPTRRLVPLKHMTEVVQSWADAIGPEKEKPYFISLRERVHQARENGNTIYPSEHETFSAFRLTPLDQVKVVILGQDPYHGPDQAHGLAFSVKPSVRIPPSLLNIYKELKTDIPGFTMPNHGYLEKWAQQGVLLLNTVLTVQAGMAHSHAAWGWETFTDQVICALNEKREHLVFMLWGNHAKKKGEFIDKKRHLVLTGVHPSPLSASRGFFGCRHFSKANEYLLAQGKAPIDWQV</sequence>
<dbReference type="PROSITE" id="PS00130">
    <property type="entry name" value="U_DNA_GLYCOSYLASE"/>
    <property type="match status" value="1"/>
</dbReference>
<dbReference type="InterPro" id="IPR002043">
    <property type="entry name" value="UDG_fam1"/>
</dbReference>
<dbReference type="SMART" id="SM00986">
    <property type="entry name" value="UDG"/>
    <property type="match status" value="1"/>
</dbReference>
<evidence type="ECO:0000256" key="7">
    <source>
        <dbReference type="ARBA" id="ARBA00022801"/>
    </source>
</evidence>
<keyword evidence="6 9" id="KW-0227">DNA damage</keyword>
<evidence type="ECO:0000313" key="13">
    <source>
        <dbReference type="EMBL" id="AFK62999.1"/>
    </source>
</evidence>
<dbReference type="Proteomes" id="UP000005267">
    <property type="component" value="Chromosome"/>
</dbReference>
<dbReference type="InterPro" id="IPR036895">
    <property type="entry name" value="Uracil-DNA_glycosylase-like_sf"/>
</dbReference>
<dbReference type="CDD" id="cd10027">
    <property type="entry name" value="UDG-F1-like"/>
    <property type="match status" value="1"/>
</dbReference>
<dbReference type="HOGENOM" id="CLU_032162_3_1_4"/>
<dbReference type="FunFam" id="3.40.470.10:FF:000001">
    <property type="entry name" value="Uracil-DNA glycosylase"/>
    <property type="match status" value="1"/>
</dbReference>
<dbReference type="Gene3D" id="3.40.470.10">
    <property type="entry name" value="Uracil-DNA glycosylase-like domain"/>
    <property type="match status" value="1"/>
</dbReference>
<dbReference type="NCBIfam" id="NF003589">
    <property type="entry name" value="PRK05254.1-2"/>
    <property type="match status" value="1"/>
</dbReference>
<dbReference type="NCBIfam" id="TIGR00628">
    <property type="entry name" value="ung"/>
    <property type="match status" value="1"/>
</dbReference>
<evidence type="ECO:0000256" key="6">
    <source>
        <dbReference type="ARBA" id="ARBA00022763"/>
    </source>
</evidence>